<dbReference type="EC" id="2.7.7.105" evidence="5"/>
<keyword evidence="3 5" id="KW-0547">Nucleotide-binding</keyword>
<feature type="region of interest" description="Disordered" evidence="6">
    <location>
        <begin position="173"/>
        <end position="196"/>
    </location>
</feature>
<dbReference type="Pfam" id="PF12804">
    <property type="entry name" value="NTP_transf_3"/>
    <property type="match status" value="1"/>
</dbReference>
<evidence type="ECO:0000256" key="2">
    <source>
        <dbReference type="ARBA" id="ARBA00022695"/>
    </source>
</evidence>
<dbReference type="InterPro" id="IPR029044">
    <property type="entry name" value="Nucleotide-diphossugar_trans"/>
</dbReference>
<feature type="binding site" evidence="5">
    <location>
        <position position="169"/>
    </location>
    <ligand>
        <name>phosphoenolpyruvate</name>
        <dbReference type="ChEBI" id="CHEBI:58702"/>
    </ligand>
</feature>
<dbReference type="InterPro" id="IPR025877">
    <property type="entry name" value="MobA-like_NTP_Trfase"/>
</dbReference>
<sequence>MLMSSPHGASARPAVVVVTAVKSLDAAKSRFAAPGDGLRDAVPGLVLAMLRDTLTAAAATAGVIGVHVVSPDPAVRAAAEAAGARTVDEPRPGGLNAALEAGARAARAEHGPTVAVLALQADLPGVTPTELGAFLAATEGRRGFVPDHAGTGTAALYAPPGTDLGPAFGPDSAAAHEAGGAARHAGPWPGLRTDVDTPQDLAGARPLGERTTEALAAADRGFASNARVRYARMER</sequence>
<evidence type="ECO:0000256" key="1">
    <source>
        <dbReference type="ARBA" id="ARBA00022679"/>
    </source>
</evidence>
<dbReference type="Proteomes" id="UP000676853">
    <property type="component" value="Unassembled WGS sequence"/>
</dbReference>
<comment type="pathway">
    <text evidence="5">Cofactor biosynthesis; coenzyme F420 biosynthesis.</text>
</comment>
<evidence type="ECO:0000256" key="3">
    <source>
        <dbReference type="ARBA" id="ARBA00022741"/>
    </source>
</evidence>
<organism evidence="8 9">
    <name type="scientific">Tsukamurella paurometabola</name>
    <name type="common">Corynebacterium paurometabolum</name>
    <dbReference type="NCBI Taxonomy" id="2061"/>
    <lineage>
        <taxon>Bacteria</taxon>
        <taxon>Bacillati</taxon>
        <taxon>Actinomycetota</taxon>
        <taxon>Actinomycetes</taxon>
        <taxon>Mycobacteriales</taxon>
        <taxon>Tsukamurellaceae</taxon>
        <taxon>Tsukamurella</taxon>
    </lineage>
</organism>
<dbReference type="PANTHER" id="PTHR40392">
    <property type="entry name" value="2-PHOSPHO-L-LACTATE GUANYLYLTRANSFERASE"/>
    <property type="match status" value="1"/>
</dbReference>
<keyword evidence="4 5" id="KW-0342">GTP-binding</keyword>
<evidence type="ECO:0000313" key="8">
    <source>
        <dbReference type="EMBL" id="MBS4101999.1"/>
    </source>
</evidence>
<dbReference type="Gene3D" id="3.90.550.10">
    <property type="entry name" value="Spore Coat Polysaccharide Biosynthesis Protein SpsA, Chain A"/>
    <property type="match status" value="1"/>
</dbReference>
<dbReference type="PANTHER" id="PTHR40392:SF1">
    <property type="entry name" value="2-PHOSPHO-L-LACTATE GUANYLYLTRANSFERASE"/>
    <property type="match status" value="1"/>
</dbReference>
<protein>
    <recommendedName>
        <fullName evidence="5">Phosphoenolpyruvate guanylyltransferase</fullName>
        <shortName evidence="5">PEP guanylyltransferase</shortName>
        <ecNumber evidence="5">2.7.7.105</ecNumber>
    </recommendedName>
</protein>
<keyword evidence="9" id="KW-1185">Reference proteome</keyword>
<comment type="similarity">
    <text evidence="5">Belongs to the CofC family.</text>
</comment>
<keyword evidence="1 5" id="KW-0808">Transferase</keyword>
<comment type="caution">
    <text evidence="8">The sequence shown here is derived from an EMBL/GenBank/DDBJ whole genome shotgun (WGS) entry which is preliminary data.</text>
</comment>
<keyword evidence="2 5" id="KW-0548">Nucleotidyltransferase</keyword>
<feature type="domain" description="MobA-like NTP transferase" evidence="7">
    <location>
        <begin position="54"/>
        <end position="158"/>
    </location>
</feature>
<proteinExistence type="inferred from homology"/>
<comment type="catalytic activity">
    <reaction evidence="5">
        <text>phosphoenolpyruvate + GTP + H(+) = enolpyruvoyl-2-diphospho-5'-guanosine + diphosphate</text>
        <dbReference type="Rhea" id="RHEA:30519"/>
        <dbReference type="ChEBI" id="CHEBI:15378"/>
        <dbReference type="ChEBI" id="CHEBI:33019"/>
        <dbReference type="ChEBI" id="CHEBI:37565"/>
        <dbReference type="ChEBI" id="CHEBI:58702"/>
        <dbReference type="ChEBI" id="CHEBI:143701"/>
        <dbReference type="EC" id="2.7.7.105"/>
    </reaction>
</comment>
<dbReference type="InterPro" id="IPR002835">
    <property type="entry name" value="CofC"/>
</dbReference>
<feature type="binding site" evidence="5">
    <location>
        <position position="153"/>
    </location>
    <ligand>
        <name>phosphoenolpyruvate</name>
        <dbReference type="ChEBI" id="CHEBI:58702"/>
    </ligand>
</feature>
<dbReference type="GO" id="GO:0043814">
    <property type="term" value="F:phospholactate guanylyltransferase activity"/>
    <property type="evidence" value="ECO:0007669"/>
    <property type="project" value="UniProtKB-EC"/>
</dbReference>
<dbReference type="HAMAP" id="MF_02114">
    <property type="entry name" value="CofC"/>
    <property type="match status" value="1"/>
</dbReference>
<evidence type="ECO:0000256" key="4">
    <source>
        <dbReference type="ARBA" id="ARBA00023134"/>
    </source>
</evidence>
<name>A0ABS5NCJ4_TSUPA</name>
<comment type="function">
    <text evidence="5">Guanylyltransferase that catalyzes the activation of phosphoenolpyruvate (PEP) as enolpyruvoyl-2-diphospho-5'-guanosine, via the condensation of PEP with GTP. It is involved in the biosynthesis of coenzyme F420, a hydride carrier cofactor.</text>
</comment>
<evidence type="ECO:0000256" key="5">
    <source>
        <dbReference type="HAMAP-Rule" id="MF_02114"/>
    </source>
</evidence>
<evidence type="ECO:0000259" key="7">
    <source>
        <dbReference type="Pfam" id="PF12804"/>
    </source>
</evidence>
<accession>A0ABS5NCJ4</accession>
<dbReference type="SUPFAM" id="SSF53448">
    <property type="entry name" value="Nucleotide-diphospho-sugar transferases"/>
    <property type="match status" value="1"/>
</dbReference>
<evidence type="ECO:0000313" key="9">
    <source>
        <dbReference type="Proteomes" id="UP000676853"/>
    </source>
</evidence>
<evidence type="ECO:0000256" key="6">
    <source>
        <dbReference type="SAM" id="MobiDB-lite"/>
    </source>
</evidence>
<dbReference type="EMBL" id="JAGXOE010000026">
    <property type="protein sequence ID" value="MBS4101999.1"/>
    <property type="molecule type" value="Genomic_DNA"/>
</dbReference>
<gene>
    <name evidence="8" type="primary">cofC</name>
    <name evidence="5" type="synonym">fbiD</name>
    <name evidence="8" type="ORF">KFZ73_12230</name>
</gene>
<feature type="compositionally biased region" description="Low complexity" evidence="6">
    <location>
        <begin position="173"/>
        <end position="186"/>
    </location>
</feature>
<feature type="binding site" evidence="5">
    <location>
        <position position="172"/>
    </location>
    <ligand>
        <name>phosphoenolpyruvate</name>
        <dbReference type="ChEBI" id="CHEBI:58702"/>
    </ligand>
</feature>
<reference evidence="8 9" key="1">
    <citation type="submission" date="2021-04" db="EMBL/GenBank/DDBJ databases">
        <title>Whole genome sequence analysis of a thiophenic sulfur metabolizing bacteria.</title>
        <authorList>
            <person name="Akhtar N."/>
            <person name="Akram J."/>
            <person name="Aslam A."/>
        </authorList>
    </citation>
    <scope>NUCLEOTIDE SEQUENCE [LARGE SCALE GENOMIC DNA]</scope>
    <source>
        <strain evidence="8 9">3OW</strain>
    </source>
</reference>
<dbReference type="NCBIfam" id="TIGR03552">
    <property type="entry name" value="F420_cofC"/>
    <property type="match status" value="1"/>
</dbReference>